<evidence type="ECO:0000313" key="5">
    <source>
        <dbReference type="EMBL" id="VFT89899.1"/>
    </source>
</evidence>
<dbReference type="GO" id="GO:0004467">
    <property type="term" value="F:long-chain fatty acid-CoA ligase activity"/>
    <property type="evidence" value="ECO:0007669"/>
    <property type="project" value="TreeGrafter"/>
</dbReference>
<evidence type="ECO:0000313" key="6">
    <source>
        <dbReference type="Proteomes" id="UP000332933"/>
    </source>
</evidence>
<sequence>MFEYLQRSVARHATNEYLGHRSKAKDGSVDDYVWVYDRIKAVAAGFYQGDHPAKIMDDIALLRPTAFSTVPHVFKSTTELCTAAKPRAGYRTHWLFDRLLFSEIQGKLGLDRCAFVMLGSAPMADDVLNFFRVTMNCPVIDTYGLFETTALSAFNVLTQYASGDGPPLAHLEAKLVSVPEMGYDVADTHHGEHEHRLSVCVWTRGNLFSRSANQQIFVYGDSLHSVLVAVVIPAEAPLRALVEPVCVQGSLSELCGSPKVVEMVLRELLASSKANKLFGFVTIKAIQLHPEHFSVENNLLAPTFKLKRNECKKLFGPTIDALYAQCGDLVAGVNVKQG</sequence>
<evidence type="ECO:0000256" key="1">
    <source>
        <dbReference type="ARBA" id="ARBA00022741"/>
    </source>
</evidence>
<dbReference type="PANTHER" id="PTHR43272">
    <property type="entry name" value="LONG-CHAIN-FATTY-ACID--COA LIGASE"/>
    <property type="match status" value="1"/>
</dbReference>
<dbReference type="EMBL" id="CAADRA010005444">
    <property type="protein sequence ID" value="VFT89899.1"/>
    <property type="molecule type" value="Genomic_DNA"/>
</dbReference>
<dbReference type="GO" id="GO:0005524">
    <property type="term" value="F:ATP binding"/>
    <property type="evidence" value="ECO:0007669"/>
    <property type="project" value="UniProtKB-KW"/>
</dbReference>
<keyword evidence="1" id="KW-0547">Nucleotide-binding</keyword>
<dbReference type="OrthoDB" id="2144574at2759"/>
<proteinExistence type="predicted"/>
<evidence type="ECO:0000313" key="4">
    <source>
        <dbReference type="EMBL" id="KAF0696176.1"/>
    </source>
</evidence>
<protein>
    <submittedName>
        <fullName evidence="5">Aste57867_13054 protein</fullName>
    </submittedName>
</protein>
<reference evidence="4" key="2">
    <citation type="submission" date="2019-06" db="EMBL/GenBank/DDBJ databases">
        <title>Genomics analysis of Aphanomyces spp. identifies a new class of oomycete effector associated with host adaptation.</title>
        <authorList>
            <person name="Gaulin E."/>
        </authorList>
    </citation>
    <scope>NUCLEOTIDE SEQUENCE</scope>
    <source>
        <strain evidence="4">CBS 578.67</strain>
    </source>
</reference>
<dbReference type="SUPFAM" id="SSF56801">
    <property type="entry name" value="Acetyl-CoA synthetase-like"/>
    <property type="match status" value="1"/>
</dbReference>
<feature type="domain" description="AMP-dependent synthetase/ligase" evidence="3">
    <location>
        <begin position="45"/>
        <end position="192"/>
    </location>
</feature>
<dbReference type="Proteomes" id="UP000332933">
    <property type="component" value="Unassembled WGS sequence"/>
</dbReference>
<dbReference type="InterPro" id="IPR000873">
    <property type="entry name" value="AMP-dep_synth/lig_dom"/>
</dbReference>
<evidence type="ECO:0000256" key="2">
    <source>
        <dbReference type="ARBA" id="ARBA00022840"/>
    </source>
</evidence>
<gene>
    <name evidence="5" type="primary">Aste57867_13054</name>
    <name evidence="4" type="ORF">As57867_013006</name>
    <name evidence="5" type="ORF">ASTE57867_13054</name>
</gene>
<dbReference type="GO" id="GO:0016020">
    <property type="term" value="C:membrane"/>
    <property type="evidence" value="ECO:0007669"/>
    <property type="project" value="TreeGrafter"/>
</dbReference>
<dbReference type="InterPro" id="IPR042099">
    <property type="entry name" value="ANL_N_sf"/>
</dbReference>
<dbReference type="GO" id="GO:0005783">
    <property type="term" value="C:endoplasmic reticulum"/>
    <property type="evidence" value="ECO:0007669"/>
    <property type="project" value="TreeGrafter"/>
</dbReference>
<keyword evidence="2" id="KW-0067">ATP-binding</keyword>
<name>A0A485KX73_9STRA</name>
<keyword evidence="6" id="KW-1185">Reference proteome</keyword>
<reference evidence="5 6" key="1">
    <citation type="submission" date="2019-03" db="EMBL/GenBank/DDBJ databases">
        <authorList>
            <person name="Gaulin E."/>
            <person name="Dumas B."/>
        </authorList>
    </citation>
    <scope>NUCLEOTIDE SEQUENCE [LARGE SCALE GENOMIC DNA]</scope>
    <source>
        <strain evidence="5">CBS 568.67</strain>
    </source>
</reference>
<evidence type="ECO:0000259" key="3">
    <source>
        <dbReference type="Pfam" id="PF00501"/>
    </source>
</evidence>
<dbReference type="AlphaFoldDB" id="A0A485KX73"/>
<accession>A0A485KX73</accession>
<dbReference type="Pfam" id="PF00501">
    <property type="entry name" value="AMP-binding"/>
    <property type="match status" value="1"/>
</dbReference>
<dbReference type="EMBL" id="VJMH01005423">
    <property type="protein sequence ID" value="KAF0696176.1"/>
    <property type="molecule type" value="Genomic_DNA"/>
</dbReference>
<organism evidence="5 6">
    <name type="scientific">Aphanomyces stellatus</name>
    <dbReference type="NCBI Taxonomy" id="120398"/>
    <lineage>
        <taxon>Eukaryota</taxon>
        <taxon>Sar</taxon>
        <taxon>Stramenopiles</taxon>
        <taxon>Oomycota</taxon>
        <taxon>Saprolegniomycetes</taxon>
        <taxon>Saprolegniales</taxon>
        <taxon>Verrucalvaceae</taxon>
        <taxon>Aphanomyces</taxon>
    </lineage>
</organism>
<dbReference type="PANTHER" id="PTHR43272:SF33">
    <property type="entry name" value="AMP-BINDING DOMAIN-CONTAINING PROTEIN-RELATED"/>
    <property type="match status" value="1"/>
</dbReference>
<dbReference type="Gene3D" id="3.40.50.12780">
    <property type="entry name" value="N-terminal domain of ligase-like"/>
    <property type="match status" value="1"/>
</dbReference>